<reference evidence="2" key="1">
    <citation type="submission" date="2023-04" db="EMBL/GenBank/DDBJ databases">
        <authorList>
            <consortium name="ELIXIR-Norway"/>
        </authorList>
    </citation>
    <scope>NUCLEOTIDE SEQUENCE [LARGE SCALE GENOMIC DNA]</scope>
</reference>
<dbReference type="EMBL" id="OX459956">
    <property type="protein sequence ID" value="CAI9162069.1"/>
    <property type="molecule type" value="Genomic_DNA"/>
</dbReference>
<dbReference type="Proteomes" id="UP001176941">
    <property type="component" value="Chromosome 20"/>
</dbReference>
<feature type="transmembrane region" description="Helical" evidence="1">
    <location>
        <begin position="47"/>
        <end position="64"/>
    </location>
</feature>
<keyword evidence="1" id="KW-0812">Transmembrane</keyword>
<evidence type="ECO:0000256" key="1">
    <source>
        <dbReference type="SAM" id="Phobius"/>
    </source>
</evidence>
<evidence type="ECO:0000313" key="2">
    <source>
        <dbReference type="EMBL" id="CAI9162069.1"/>
    </source>
</evidence>
<accession>A0ABN8YKS4</accession>
<evidence type="ECO:0000313" key="3">
    <source>
        <dbReference type="Proteomes" id="UP001176941"/>
    </source>
</evidence>
<organism evidence="2 3">
    <name type="scientific">Rangifer tarandus platyrhynchus</name>
    <name type="common">Svalbard reindeer</name>
    <dbReference type="NCBI Taxonomy" id="3082113"/>
    <lineage>
        <taxon>Eukaryota</taxon>
        <taxon>Metazoa</taxon>
        <taxon>Chordata</taxon>
        <taxon>Craniata</taxon>
        <taxon>Vertebrata</taxon>
        <taxon>Euteleostomi</taxon>
        <taxon>Mammalia</taxon>
        <taxon>Eutheria</taxon>
        <taxon>Laurasiatheria</taxon>
        <taxon>Artiodactyla</taxon>
        <taxon>Ruminantia</taxon>
        <taxon>Pecora</taxon>
        <taxon>Cervidae</taxon>
        <taxon>Odocoileinae</taxon>
        <taxon>Rangifer</taxon>
    </lineage>
</organism>
<keyword evidence="3" id="KW-1185">Reference proteome</keyword>
<keyword evidence="1" id="KW-0472">Membrane</keyword>
<proteinExistence type="predicted"/>
<protein>
    <submittedName>
        <fullName evidence="2">Uncharacterized protein</fullName>
    </submittedName>
</protein>
<sequence length="106" mass="12123">MLVFALHPPFPDLNNTGLCCNPSALNSPDLKLVALSTFHLLTCHAELYFWTLIFLLSIIFETNLKSKVLCIFHMNDAVSRMLKAWECCFQQSKSASCVMVIYLWLH</sequence>
<name>A0ABN8YKS4_RANTA</name>
<gene>
    <name evidence="2" type="ORF">MRATA1EN1_LOCUS11031</name>
</gene>
<keyword evidence="1" id="KW-1133">Transmembrane helix</keyword>